<dbReference type="PANTHER" id="PTHR36709:SF1">
    <property type="entry name" value="OS02G0604100 PROTEIN"/>
    <property type="match status" value="1"/>
</dbReference>
<accession>A0ABM3ICZ8</accession>
<sequence length="129" mass="14561">MAKFNAVQKKKRAQVAERKRATKGDPHTRKLKTKPQQQSLSVSGKRKRKLLKKWRREHKEAVQKGLLTIQDVEMAVADGESQDAPKTSAKFSVKKSLKLRQLKRKGGKNKRKSSSNQPAAEVSVDAMVE</sequence>
<protein>
    <submittedName>
        <fullName evidence="3">Uncharacterized protein LOC125421298</fullName>
    </submittedName>
</protein>
<organism evidence="2 3">
    <name type="scientific">Ziziphus jujuba</name>
    <name type="common">Chinese jujube</name>
    <name type="synonym">Ziziphus sativa</name>
    <dbReference type="NCBI Taxonomy" id="326968"/>
    <lineage>
        <taxon>Eukaryota</taxon>
        <taxon>Viridiplantae</taxon>
        <taxon>Streptophyta</taxon>
        <taxon>Embryophyta</taxon>
        <taxon>Tracheophyta</taxon>
        <taxon>Spermatophyta</taxon>
        <taxon>Magnoliopsida</taxon>
        <taxon>eudicotyledons</taxon>
        <taxon>Gunneridae</taxon>
        <taxon>Pentapetalae</taxon>
        <taxon>rosids</taxon>
        <taxon>fabids</taxon>
        <taxon>Rosales</taxon>
        <taxon>Rhamnaceae</taxon>
        <taxon>Paliureae</taxon>
        <taxon>Ziziphus</taxon>
    </lineage>
</organism>
<gene>
    <name evidence="3" type="primary">LOC125421298</name>
</gene>
<feature type="compositionally biased region" description="Basic residues" evidence="1">
    <location>
        <begin position="44"/>
        <end position="56"/>
    </location>
</feature>
<evidence type="ECO:0000256" key="1">
    <source>
        <dbReference type="SAM" id="MobiDB-lite"/>
    </source>
</evidence>
<feature type="compositionally biased region" description="Basic residues" evidence="1">
    <location>
        <begin position="92"/>
        <end position="113"/>
    </location>
</feature>
<keyword evidence="2" id="KW-1185">Reference proteome</keyword>
<dbReference type="Proteomes" id="UP001652623">
    <property type="component" value="Chromosome 8"/>
</dbReference>
<reference evidence="3" key="1">
    <citation type="submission" date="2025-08" db="UniProtKB">
        <authorList>
            <consortium name="RefSeq"/>
        </authorList>
    </citation>
    <scope>IDENTIFICATION</scope>
    <source>
        <tissue evidence="3">Seedling</tissue>
    </source>
</reference>
<dbReference type="PANTHER" id="PTHR36709">
    <property type="entry name" value="OS02G0604100 PROTEIN"/>
    <property type="match status" value="1"/>
</dbReference>
<dbReference type="GeneID" id="125421298"/>
<feature type="region of interest" description="Disordered" evidence="1">
    <location>
        <begin position="78"/>
        <end position="129"/>
    </location>
</feature>
<proteinExistence type="predicted"/>
<dbReference type="RefSeq" id="XP_048325785.1">
    <property type="nucleotide sequence ID" value="XM_048469828.2"/>
</dbReference>
<feature type="compositionally biased region" description="Basic and acidic residues" evidence="1">
    <location>
        <begin position="14"/>
        <end position="28"/>
    </location>
</feature>
<name>A0ABM3ICZ8_ZIZJJ</name>
<feature type="region of interest" description="Disordered" evidence="1">
    <location>
        <begin position="1"/>
        <end position="57"/>
    </location>
</feature>
<evidence type="ECO:0000313" key="3">
    <source>
        <dbReference type="RefSeq" id="XP_048325785.1"/>
    </source>
</evidence>
<evidence type="ECO:0000313" key="2">
    <source>
        <dbReference type="Proteomes" id="UP001652623"/>
    </source>
</evidence>